<dbReference type="STRING" id="866895.HBHAL_4064"/>
<dbReference type="PANTHER" id="PTHR43434">
    <property type="entry name" value="PHOSPHOGLYCOLATE PHOSPHATASE"/>
    <property type="match status" value="1"/>
</dbReference>
<accession>I0JQI5</accession>
<gene>
    <name evidence="9 10" type="primary">phnX</name>
    <name evidence="10" type="ordered locus">HBHAL_4064</name>
</gene>
<dbReference type="FunFam" id="1.10.150.240:FF:000006">
    <property type="entry name" value="Phosphonoacetaldehyde hydrolase"/>
    <property type="match status" value="1"/>
</dbReference>
<dbReference type="SFLD" id="SFLDG01135">
    <property type="entry name" value="C1.5.6:_HAD__Beta-PGM__Phospha"/>
    <property type="match status" value="1"/>
</dbReference>
<dbReference type="InterPro" id="IPR023214">
    <property type="entry name" value="HAD_sf"/>
</dbReference>
<protein>
    <recommendedName>
        <fullName evidence="8 9">Phosphonoacetaldehyde hydrolase</fullName>
        <shortName evidence="9">Phosphonatase</shortName>
        <ecNumber evidence="8 9">3.11.1.1</ecNumber>
    </recommendedName>
    <alternativeName>
        <fullName evidence="9">Phosphonoacetaldehyde phosphonohydrolase</fullName>
    </alternativeName>
</protein>
<dbReference type="PATRIC" id="fig|866895.3.peg.3095"/>
<dbReference type="GO" id="GO:0000287">
    <property type="term" value="F:magnesium ion binding"/>
    <property type="evidence" value="ECO:0007669"/>
    <property type="project" value="UniProtKB-UniRule"/>
</dbReference>
<dbReference type="InterPro" id="IPR006323">
    <property type="entry name" value="Phosphonoacetald_hydro"/>
</dbReference>
<comment type="catalytic activity">
    <reaction evidence="6 9">
        <text>phosphonoacetaldehyde + H2O = acetaldehyde + phosphate + H(+)</text>
        <dbReference type="Rhea" id="RHEA:18905"/>
        <dbReference type="ChEBI" id="CHEBI:15343"/>
        <dbReference type="ChEBI" id="CHEBI:15377"/>
        <dbReference type="ChEBI" id="CHEBI:15378"/>
        <dbReference type="ChEBI" id="CHEBI:43474"/>
        <dbReference type="ChEBI" id="CHEBI:58383"/>
        <dbReference type="EC" id="3.11.1.1"/>
    </reaction>
</comment>
<evidence type="ECO:0000256" key="6">
    <source>
        <dbReference type="ARBA" id="ARBA00052005"/>
    </source>
</evidence>
<dbReference type="GO" id="GO:0050194">
    <property type="term" value="F:phosphonoacetaldehyde hydrolase activity"/>
    <property type="evidence" value="ECO:0007669"/>
    <property type="project" value="UniProtKB-UniRule"/>
</dbReference>
<feature type="binding site" evidence="9">
    <location>
        <position position="185"/>
    </location>
    <ligand>
        <name>Mg(2+)</name>
        <dbReference type="ChEBI" id="CHEBI:18420"/>
    </ligand>
</feature>
<dbReference type="GO" id="GO:0008967">
    <property type="term" value="F:phosphoglycolate phosphatase activity"/>
    <property type="evidence" value="ECO:0007669"/>
    <property type="project" value="TreeGrafter"/>
</dbReference>
<comment type="cofactor">
    <cofactor evidence="9">
        <name>Mg(2+)</name>
        <dbReference type="ChEBI" id="CHEBI:18420"/>
    </cofactor>
    <text evidence="9">Binds 1 Mg(2+) ion per subunit.</text>
</comment>
<dbReference type="Gene3D" id="1.10.150.240">
    <property type="entry name" value="Putative phosphatase, domain 2"/>
    <property type="match status" value="1"/>
</dbReference>
<evidence type="ECO:0000313" key="11">
    <source>
        <dbReference type="Proteomes" id="UP000007397"/>
    </source>
</evidence>
<dbReference type="eggNOG" id="COG0637">
    <property type="taxonomic scope" value="Bacteria"/>
</dbReference>
<dbReference type="Proteomes" id="UP000007397">
    <property type="component" value="Chromosome"/>
</dbReference>
<feature type="active site" description="Nucleophile" evidence="9">
    <location>
        <position position="11"/>
    </location>
</feature>
<feature type="binding site" evidence="9">
    <location>
        <position position="11"/>
    </location>
    <ligand>
        <name>Mg(2+)</name>
        <dbReference type="ChEBI" id="CHEBI:18420"/>
    </ligand>
</feature>
<dbReference type="SUPFAM" id="SSF56784">
    <property type="entry name" value="HAD-like"/>
    <property type="match status" value="1"/>
</dbReference>
<evidence type="ECO:0000256" key="1">
    <source>
        <dbReference type="ARBA" id="ARBA00011738"/>
    </source>
</evidence>
<dbReference type="NCBIfam" id="TIGR01422">
    <property type="entry name" value="phosphonatase"/>
    <property type="match status" value="1"/>
</dbReference>
<dbReference type="Pfam" id="PF00702">
    <property type="entry name" value="Hydrolase"/>
    <property type="match status" value="1"/>
</dbReference>
<keyword evidence="5 9" id="KW-0704">Schiff base</keyword>
<dbReference type="KEGG" id="hhd:HBHAL_4064"/>
<keyword evidence="3 9" id="KW-0378">Hydrolase</keyword>
<dbReference type="GO" id="GO:0005829">
    <property type="term" value="C:cytosol"/>
    <property type="evidence" value="ECO:0007669"/>
    <property type="project" value="TreeGrafter"/>
</dbReference>
<organism evidence="10 11">
    <name type="scientific">Halobacillus halophilus (strain ATCC 35676 / DSM 2266 / JCM 20832 / KCTC 3685 / LMG 17431 / NBRC 102448 / NCIMB 2269)</name>
    <name type="common">Sporosarcina halophila</name>
    <dbReference type="NCBI Taxonomy" id="866895"/>
    <lineage>
        <taxon>Bacteria</taxon>
        <taxon>Bacillati</taxon>
        <taxon>Bacillota</taxon>
        <taxon>Bacilli</taxon>
        <taxon>Bacillales</taxon>
        <taxon>Bacillaceae</taxon>
        <taxon>Halobacillus</taxon>
    </lineage>
</organism>
<comment type="function">
    <text evidence="7 9">Involved in phosphonate degradation.</text>
</comment>
<comment type="similarity">
    <text evidence="9">Belongs to the HAD-like hydrolase superfamily. PhnX family.</text>
</comment>
<evidence type="ECO:0000256" key="8">
    <source>
        <dbReference type="ARBA" id="ARBA00066472"/>
    </source>
</evidence>
<evidence type="ECO:0000256" key="3">
    <source>
        <dbReference type="ARBA" id="ARBA00022801"/>
    </source>
</evidence>
<reference evidence="10 11" key="1">
    <citation type="journal article" date="2013" name="Environ. Microbiol.">
        <title>Chloride and organic osmolytes: a hybrid strategy to cope with elevated salinities by the moderately halophilic, chloride-dependent bacterium Halobacillus halophilus.</title>
        <authorList>
            <person name="Saum S.H."/>
            <person name="Pfeiffer F."/>
            <person name="Palm P."/>
            <person name="Rampp M."/>
            <person name="Schuster S.C."/>
            <person name="Muller V."/>
            <person name="Oesterhelt D."/>
        </authorList>
    </citation>
    <scope>NUCLEOTIDE SEQUENCE [LARGE SCALE GENOMIC DNA]</scope>
    <source>
        <strain evidence="11">ATCC 35676 / DSM 2266 / JCM 20832 / KCTC 3685 / LMG 17431 / NBRC 102448 / NCIMB 2269</strain>
    </source>
</reference>
<feature type="binding site" evidence="9">
    <location>
        <position position="13"/>
    </location>
    <ligand>
        <name>Mg(2+)</name>
        <dbReference type="ChEBI" id="CHEBI:18420"/>
    </ligand>
</feature>
<comment type="subunit">
    <text evidence="1 9">Homodimer.</text>
</comment>
<keyword evidence="11" id="KW-1185">Reference proteome</keyword>
<keyword evidence="2 9" id="KW-0479">Metal-binding</keyword>
<dbReference type="GO" id="GO:0019700">
    <property type="term" value="P:organic phosphonate catabolic process"/>
    <property type="evidence" value="ECO:0007669"/>
    <property type="project" value="InterPro"/>
</dbReference>
<evidence type="ECO:0000256" key="4">
    <source>
        <dbReference type="ARBA" id="ARBA00022842"/>
    </source>
</evidence>
<dbReference type="InterPro" id="IPR050155">
    <property type="entry name" value="HAD-like_hydrolase_sf"/>
</dbReference>
<dbReference type="AlphaFoldDB" id="I0JQI5"/>
<dbReference type="EC" id="3.11.1.1" evidence="8 9"/>
<dbReference type="SFLD" id="SFLDG01129">
    <property type="entry name" value="C1.5:_HAD__Beta-PGM__Phosphata"/>
    <property type="match status" value="1"/>
</dbReference>
<evidence type="ECO:0000313" key="10">
    <source>
        <dbReference type="EMBL" id="CCG46405.1"/>
    </source>
</evidence>
<feature type="active site" description="Schiff-base intermediate with substrate" evidence="9">
    <location>
        <position position="52"/>
    </location>
</feature>
<dbReference type="EMBL" id="HE717023">
    <property type="protein sequence ID" value="CCG46405.1"/>
    <property type="molecule type" value="Genomic_DNA"/>
</dbReference>
<dbReference type="PANTHER" id="PTHR43434:SF19">
    <property type="entry name" value="PHOSPHONOACETALDEHYDE HYDROLASE"/>
    <property type="match status" value="1"/>
</dbReference>
<dbReference type="InterPro" id="IPR036412">
    <property type="entry name" value="HAD-like_sf"/>
</dbReference>
<dbReference type="HOGENOM" id="CLU_045011_12_0_9"/>
<evidence type="ECO:0000256" key="5">
    <source>
        <dbReference type="ARBA" id="ARBA00023270"/>
    </source>
</evidence>
<sequence length="221" mass="24963">MNPNIEGIIFDWAGTTVDYGCFAPVQVFMELFYKRGVSITYKEARGPMGLLKVDHIRAICEIERVKTAWREAHGKNPDETDVKALYDDFQPMLFRILDQYADPIPGVLDVMTQLREKNIKIGSTTGYTGDMIEIVSHEAAKKGYVPDSIVTSTDVPAGRPYPWMYFQNAINLNIFPMLHMIKVGDTTSDMQEGVNAGMWTVGVVKEILFNCSRKSKKPRNT</sequence>
<proteinExistence type="inferred from homology"/>
<name>I0JQI5_HALH3</name>
<evidence type="ECO:0000256" key="9">
    <source>
        <dbReference type="HAMAP-Rule" id="MF_01375"/>
    </source>
</evidence>
<keyword evidence="4 9" id="KW-0460">Magnesium</keyword>
<evidence type="ECO:0000256" key="2">
    <source>
        <dbReference type="ARBA" id="ARBA00022723"/>
    </source>
</evidence>
<dbReference type="HAMAP" id="MF_01375">
    <property type="entry name" value="PhnX"/>
    <property type="match status" value="1"/>
</dbReference>
<dbReference type="GO" id="GO:0006281">
    <property type="term" value="P:DNA repair"/>
    <property type="evidence" value="ECO:0007669"/>
    <property type="project" value="TreeGrafter"/>
</dbReference>
<dbReference type="SFLD" id="SFLDS00003">
    <property type="entry name" value="Haloacid_Dehalogenase"/>
    <property type="match status" value="1"/>
</dbReference>
<evidence type="ECO:0000256" key="7">
    <source>
        <dbReference type="ARBA" id="ARBA00056573"/>
    </source>
</evidence>
<dbReference type="Gene3D" id="3.40.50.1000">
    <property type="entry name" value="HAD superfamily/HAD-like"/>
    <property type="match status" value="1"/>
</dbReference>
<dbReference type="InterPro" id="IPR023198">
    <property type="entry name" value="PGP-like_dom2"/>
</dbReference>